<dbReference type="AGR" id="WB:WBGene00017613"/>
<dbReference type="PIR" id="T30041">
    <property type="entry name" value="T30041"/>
</dbReference>
<dbReference type="eggNOG" id="ENOG502TIAW">
    <property type="taxonomic scope" value="Eukaryota"/>
</dbReference>
<dbReference type="IntAct" id="Q19615">
    <property type="interactions" value="1"/>
</dbReference>
<evidence type="ECO:0000313" key="3">
    <source>
        <dbReference type="Proteomes" id="UP000001940"/>
    </source>
</evidence>
<gene>
    <name evidence="2 4" type="primary">spig-1</name>
    <name evidence="2" type="ORF">CELE_F20A1.1</name>
    <name evidence="4" type="ORF">F20A1.1</name>
</gene>
<evidence type="ECO:0000313" key="2">
    <source>
        <dbReference type="EMBL" id="CCD66538.1"/>
    </source>
</evidence>
<dbReference type="KEGG" id="cel:CELE_F20A1.1"/>
<dbReference type="STRING" id="6239.F20A1.1.1"/>
<accession>Q19615</accession>
<dbReference type="EMBL" id="BX284605">
    <property type="protein sequence ID" value="CCD66538.1"/>
    <property type="molecule type" value="Genomic_DNA"/>
</dbReference>
<proteinExistence type="evidence at protein level"/>
<dbReference type="PhylomeDB" id="Q19615"/>
<sequence length="113" mass="12072">MCKLFVAVALLAVVYAHQMPSADEMKAKLVEGGVSEAAAAGLVEIGDKYKSQFQALTKGDHEAGKKVFDSMKSESDAYIATQSEADQTAYKAFVEKAKEHFQAHKEAAAAESA</sequence>
<dbReference type="Proteomes" id="UP000001940">
    <property type="component" value="Chromosome V"/>
</dbReference>
<dbReference type="OrthoDB" id="5846509at2759"/>
<dbReference type="SMR" id="Q19615"/>
<keyword evidence="5" id="KW-1267">Proteomics identification</keyword>
<feature type="chain" id="PRO_5004187148" evidence="1">
    <location>
        <begin position="17"/>
        <end position="113"/>
    </location>
</feature>
<evidence type="ECO:0000313" key="4">
    <source>
        <dbReference type="WormBase" id="F20A1.1"/>
    </source>
</evidence>
<dbReference type="Pfam" id="PF14747">
    <property type="entry name" value="DUF4473"/>
    <property type="match status" value="1"/>
</dbReference>
<evidence type="ECO:0000256" key="1">
    <source>
        <dbReference type="SAM" id="SignalP"/>
    </source>
</evidence>
<dbReference type="WormBase" id="F20A1.1">
    <property type="protein sequence ID" value="CE07091"/>
    <property type="gene ID" value="WBGene00017613"/>
    <property type="gene designation" value="spig-1"/>
</dbReference>
<keyword evidence="3" id="KW-1185">Reference proteome</keyword>
<organism evidence="2 3">
    <name type="scientific">Caenorhabditis elegans</name>
    <dbReference type="NCBI Taxonomy" id="6239"/>
    <lineage>
        <taxon>Eukaryota</taxon>
        <taxon>Metazoa</taxon>
        <taxon>Ecdysozoa</taxon>
        <taxon>Nematoda</taxon>
        <taxon>Chromadorea</taxon>
        <taxon>Rhabditida</taxon>
        <taxon>Rhabditina</taxon>
        <taxon>Rhabditomorpha</taxon>
        <taxon>Rhabditoidea</taxon>
        <taxon>Rhabditidae</taxon>
        <taxon>Peloderinae</taxon>
        <taxon>Caenorhabditis</taxon>
    </lineage>
</organism>
<dbReference type="Bgee" id="WBGene00017613">
    <property type="expression patterns" value="Expressed in larva and 4 other cell types or tissues"/>
</dbReference>
<keyword evidence="1" id="KW-0732">Signal</keyword>
<name>Q19615_CAEEL</name>
<dbReference type="UCSC" id="F20A1.1">
    <property type="organism name" value="c. elegans"/>
</dbReference>
<dbReference type="GeneID" id="179090"/>
<reference evidence="2 3" key="1">
    <citation type="journal article" date="1998" name="Science">
        <title>Genome sequence of the nematode C. elegans: a platform for investigating biology.</title>
        <authorList>
            <consortium name="The C. elegans sequencing consortium"/>
            <person name="Sulson J.E."/>
            <person name="Waterston R."/>
        </authorList>
    </citation>
    <scope>NUCLEOTIDE SEQUENCE [LARGE SCALE GENOMIC DNA]</scope>
    <source>
        <strain evidence="2 3">Bristol N2</strain>
    </source>
</reference>
<dbReference type="InParanoid" id="Q19615"/>
<dbReference type="OMA" id="CKIFVIV"/>
<feature type="signal peptide" evidence="1">
    <location>
        <begin position="1"/>
        <end position="16"/>
    </location>
</feature>
<dbReference type="RefSeq" id="NP_504787.1">
    <property type="nucleotide sequence ID" value="NM_072386.8"/>
</dbReference>
<dbReference type="PaxDb" id="6239-F20A1.1"/>
<dbReference type="FunCoup" id="Q19615">
    <property type="interactions" value="1531"/>
</dbReference>
<dbReference type="CTD" id="179090"/>
<dbReference type="HOGENOM" id="CLU_161560_1_1_1"/>
<dbReference type="AlphaFoldDB" id="Q19615"/>
<evidence type="ECO:0007829" key="5">
    <source>
        <dbReference type="PeptideAtlas" id="Q19615"/>
    </source>
</evidence>
<dbReference type="PANTHER" id="PTHR33272">
    <property type="entry name" value="PROTEIN CBG22877-RELATED"/>
    <property type="match status" value="1"/>
</dbReference>
<dbReference type="PeptideAtlas" id="Q19615"/>
<dbReference type="InterPro" id="IPR027913">
    <property type="entry name" value="DUF4473"/>
</dbReference>
<dbReference type="PANTHER" id="PTHR33272:SF6">
    <property type="entry name" value="SECRETED RXLR EFFECTOR PEPTIDE PROTEIN-RELATED"/>
    <property type="match status" value="1"/>
</dbReference>
<protein>
    <submittedName>
        <fullName evidence="2">Secreted protein</fullName>
    </submittedName>
</protein>